<feature type="chain" id="PRO_5021851701" description="Carboxypeptidase regulatory-like domain-containing protein" evidence="2">
    <location>
        <begin position="30"/>
        <end position="151"/>
    </location>
</feature>
<dbReference type="KEGG" id="gaz:Pan241w_08040"/>
<gene>
    <name evidence="3" type="ORF">Pan241w_08040</name>
</gene>
<proteinExistence type="predicted"/>
<reference evidence="3 4" key="1">
    <citation type="submission" date="2019-02" db="EMBL/GenBank/DDBJ databases">
        <title>Deep-cultivation of Planctomycetes and their phenomic and genomic characterization uncovers novel biology.</title>
        <authorList>
            <person name="Wiegand S."/>
            <person name="Jogler M."/>
            <person name="Boedeker C."/>
            <person name="Pinto D."/>
            <person name="Vollmers J."/>
            <person name="Rivas-Marin E."/>
            <person name="Kohn T."/>
            <person name="Peeters S.H."/>
            <person name="Heuer A."/>
            <person name="Rast P."/>
            <person name="Oberbeckmann S."/>
            <person name="Bunk B."/>
            <person name="Jeske O."/>
            <person name="Meyerdierks A."/>
            <person name="Storesund J.E."/>
            <person name="Kallscheuer N."/>
            <person name="Luecker S."/>
            <person name="Lage O.M."/>
            <person name="Pohl T."/>
            <person name="Merkel B.J."/>
            <person name="Hornburger P."/>
            <person name="Mueller R.-W."/>
            <person name="Bruemmer F."/>
            <person name="Labrenz M."/>
            <person name="Spormann A.M."/>
            <person name="Op den Camp H."/>
            <person name="Overmann J."/>
            <person name="Amann R."/>
            <person name="Jetten M.S.M."/>
            <person name="Mascher T."/>
            <person name="Medema M.H."/>
            <person name="Devos D.P."/>
            <person name="Kaster A.-K."/>
            <person name="Ovreas L."/>
            <person name="Rohde M."/>
            <person name="Galperin M.Y."/>
            <person name="Jogler C."/>
        </authorList>
    </citation>
    <scope>NUCLEOTIDE SEQUENCE [LARGE SCALE GENOMIC DNA]</scope>
    <source>
        <strain evidence="3 4">Pan241w</strain>
    </source>
</reference>
<organism evidence="3 4">
    <name type="scientific">Gimesia alba</name>
    <dbReference type="NCBI Taxonomy" id="2527973"/>
    <lineage>
        <taxon>Bacteria</taxon>
        <taxon>Pseudomonadati</taxon>
        <taxon>Planctomycetota</taxon>
        <taxon>Planctomycetia</taxon>
        <taxon>Planctomycetales</taxon>
        <taxon>Planctomycetaceae</taxon>
        <taxon>Gimesia</taxon>
    </lineage>
</organism>
<dbReference type="SUPFAM" id="SSF49464">
    <property type="entry name" value="Carboxypeptidase regulatory domain-like"/>
    <property type="match status" value="1"/>
</dbReference>
<protein>
    <recommendedName>
        <fullName evidence="5">Carboxypeptidase regulatory-like domain-containing protein</fullName>
    </recommendedName>
</protein>
<dbReference type="AlphaFoldDB" id="A0A517RA33"/>
<evidence type="ECO:0000313" key="3">
    <source>
        <dbReference type="EMBL" id="QDT40746.1"/>
    </source>
</evidence>
<dbReference type="InterPro" id="IPR013783">
    <property type="entry name" value="Ig-like_fold"/>
</dbReference>
<feature type="signal peptide" evidence="2">
    <location>
        <begin position="1"/>
        <end position="29"/>
    </location>
</feature>
<evidence type="ECO:0000313" key="4">
    <source>
        <dbReference type="Proteomes" id="UP000317171"/>
    </source>
</evidence>
<dbReference type="RefSeq" id="WP_145211210.1">
    <property type="nucleotide sequence ID" value="NZ_CP036269.1"/>
</dbReference>
<dbReference type="OrthoDB" id="286727at2"/>
<evidence type="ECO:0000256" key="1">
    <source>
        <dbReference type="SAM" id="MobiDB-lite"/>
    </source>
</evidence>
<dbReference type="EMBL" id="CP036269">
    <property type="protein sequence ID" value="QDT40746.1"/>
    <property type="molecule type" value="Genomic_DNA"/>
</dbReference>
<name>A0A517RA33_9PLAN</name>
<dbReference type="PROSITE" id="PS51257">
    <property type="entry name" value="PROKAR_LIPOPROTEIN"/>
    <property type="match status" value="1"/>
</dbReference>
<accession>A0A517RA33</accession>
<dbReference type="Gene3D" id="2.60.40.10">
    <property type="entry name" value="Immunoglobulins"/>
    <property type="match status" value="1"/>
</dbReference>
<dbReference type="InterPro" id="IPR008969">
    <property type="entry name" value="CarboxyPept-like_regulatory"/>
</dbReference>
<keyword evidence="4" id="KW-1185">Reference proteome</keyword>
<keyword evidence="2" id="KW-0732">Signal</keyword>
<dbReference type="Proteomes" id="UP000317171">
    <property type="component" value="Chromosome"/>
</dbReference>
<evidence type="ECO:0000256" key="2">
    <source>
        <dbReference type="SAM" id="SignalP"/>
    </source>
</evidence>
<feature type="region of interest" description="Disordered" evidence="1">
    <location>
        <begin position="98"/>
        <end position="125"/>
    </location>
</feature>
<evidence type="ECO:0008006" key="5">
    <source>
        <dbReference type="Google" id="ProtNLM"/>
    </source>
</evidence>
<sequence precursor="true">MKLSVFSPRCVLSLSLLILSAGCGGSINADYSKLDLLDVSGNVTLDGQPLSGATVAFEAPDGTFSSGVTDENGAFTLMFNTEKSGCLPGDKIVRIQVKTDAENPDEESEGEGSTANQPQIKIPEQYNKKSTLEATVDANHTTFEFDLKSKP</sequence>